<feature type="region of interest" description="Disordered" evidence="1">
    <location>
        <begin position="1"/>
        <end position="61"/>
    </location>
</feature>
<comment type="caution">
    <text evidence="2">The sequence shown here is derived from an EMBL/GenBank/DDBJ whole genome shotgun (WGS) entry which is preliminary data.</text>
</comment>
<proteinExistence type="predicted"/>
<gene>
    <name evidence="2" type="ORF">BpHYR1_036056</name>
</gene>
<keyword evidence="3" id="KW-1185">Reference proteome</keyword>
<feature type="compositionally biased region" description="Low complexity" evidence="1">
    <location>
        <begin position="8"/>
        <end position="19"/>
    </location>
</feature>
<organism evidence="2 3">
    <name type="scientific">Brachionus plicatilis</name>
    <name type="common">Marine rotifer</name>
    <name type="synonym">Brachionus muelleri</name>
    <dbReference type="NCBI Taxonomy" id="10195"/>
    <lineage>
        <taxon>Eukaryota</taxon>
        <taxon>Metazoa</taxon>
        <taxon>Spiralia</taxon>
        <taxon>Gnathifera</taxon>
        <taxon>Rotifera</taxon>
        <taxon>Eurotatoria</taxon>
        <taxon>Monogononta</taxon>
        <taxon>Pseudotrocha</taxon>
        <taxon>Ploima</taxon>
        <taxon>Brachionidae</taxon>
        <taxon>Brachionus</taxon>
    </lineage>
</organism>
<feature type="compositionally biased region" description="Polar residues" evidence="1">
    <location>
        <begin position="44"/>
        <end position="55"/>
    </location>
</feature>
<dbReference type="AlphaFoldDB" id="A0A3M7RZ96"/>
<accession>A0A3M7RZ96</accession>
<evidence type="ECO:0000313" key="2">
    <source>
        <dbReference type="EMBL" id="RNA28770.1"/>
    </source>
</evidence>
<name>A0A3M7RZ96_BRAPC</name>
<dbReference type="EMBL" id="REGN01002344">
    <property type="protein sequence ID" value="RNA28770.1"/>
    <property type="molecule type" value="Genomic_DNA"/>
</dbReference>
<protein>
    <submittedName>
        <fullName evidence="2">Uncharacterized protein</fullName>
    </submittedName>
</protein>
<dbReference type="Proteomes" id="UP000276133">
    <property type="component" value="Unassembled WGS sequence"/>
</dbReference>
<reference evidence="2 3" key="1">
    <citation type="journal article" date="2018" name="Sci. Rep.">
        <title>Genomic signatures of local adaptation to the degree of environmental predictability in rotifers.</title>
        <authorList>
            <person name="Franch-Gras L."/>
            <person name="Hahn C."/>
            <person name="Garcia-Roger E.M."/>
            <person name="Carmona M.J."/>
            <person name="Serra M."/>
            <person name="Gomez A."/>
        </authorList>
    </citation>
    <scope>NUCLEOTIDE SEQUENCE [LARGE SCALE GENOMIC DNA]</scope>
    <source>
        <strain evidence="2">HYR1</strain>
    </source>
</reference>
<evidence type="ECO:0000313" key="3">
    <source>
        <dbReference type="Proteomes" id="UP000276133"/>
    </source>
</evidence>
<evidence type="ECO:0000256" key="1">
    <source>
        <dbReference type="SAM" id="MobiDB-lite"/>
    </source>
</evidence>
<sequence length="79" mass="9050">MMYPDIDPSNTSSSENTEPSSEDTDTETYQVAPRQTRPIPPSGFNKTAIVQQNVKNSRRKNRDYQLMFESLKQPNTLLN</sequence>